<dbReference type="Proteomes" id="UP000623926">
    <property type="component" value="Chromosome"/>
</dbReference>
<proteinExistence type="predicted"/>
<evidence type="ECO:0000313" key="3">
    <source>
        <dbReference type="Proteomes" id="UP000598054"/>
    </source>
</evidence>
<dbReference type="RefSeq" id="WP_030116488.1">
    <property type="nucleotide sequence ID" value="NZ_CP070242.1"/>
</dbReference>
<protein>
    <submittedName>
        <fullName evidence="1">Uncharacterized protein</fullName>
    </submittedName>
</protein>
<keyword evidence="3" id="KW-1185">Reference proteome</keyword>
<name>A0ABD7CZB2_9ACTN</name>
<dbReference type="GeneID" id="63979974"/>
<dbReference type="Proteomes" id="UP000598054">
    <property type="component" value="Chromosome"/>
</dbReference>
<dbReference type="AlphaFoldDB" id="A0ABD7CZB2"/>
<dbReference type="EMBL" id="CP070249">
    <property type="protein sequence ID" value="QRV41133.1"/>
    <property type="molecule type" value="Genomic_DNA"/>
</dbReference>
<sequence>MFDVAGFNINSSDGLSNDETAMLDTLQKMGRHLDDMEAAGKLVGSINNEVLEAYKARSSQTHANAIEEWKKIHARVTERTRFFLEGTRMATNLLKDAEDESNSLALNISNTVNPK</sequence>
<evidence type="ECO:0000313" key="1">
    <source>
        <dbReference type="EMBL" id="QRV36602.1"/>
    </source>
</evidence>
<dbReference type="EMBL" id="CP070245">
    <property type="protein sequence ID" value="QRV36602.1"/>
    <property type="molecule type" value="Genomic_DNA"/>
</dbReference>
<gene>
    <name evidence="2" type="ORF">I6J41_10560</name>
    <name evidence="1" type="ORF">I6J42_23025</name>
</gene>
<evidence type="ECO:0000313" key="2">
    <source>
        <dbReference type="EMBL" id="QRV41133.1"/>
    </source>
</evidence>
<accession>A0ABD7CZB2</accession>
<reference evidence="3 4" key="1">
    <citation type="submission" date="2021-02" db="EMBL/GenBank/DDBJ databases">
        <title>FDA dAtabase for Regulatory Grade micrObial Sequences (FDA-ARGOS): Supporting development and validation of Infectious Disease Dx tests.</title>
        <authorList>
            <person name="Sproer C."/>
            <person name="Gronow S."/>
            <person name="Severitt S."/>
            <person name="Schroder I."/>
            <person name="Tallon L."/>
            <person name="Sadzewicz L."/>
            <person name="Zhao X."/>
            <person name="Boylan J."/>
            <person name="Ott S."/>
            <person name="Bowen H."/>
            <person name="Vavikolanu K."/>
            <person name="Mehta A."/>
            <person name="Aluvathingal J."/>
            <person name="Nadendla S."/>
            <person name="Lowell S."/>
            <person name="Myers T."/>
            <person name="Yan Y."/>
            <person name="Sichtig H."/>
        </authorList>
    </citation>
    <scope>NUCLEOTIDE SEQUENCE [LARGE SCALE GENOMIC DNA]</scope>
    <source>
        <strain evidence="2 3">FDAARGOS_1211</strain>
        <strain evidence="1 4">FDAARGOS_1212</strain>
    </source>
</reference>
<evidence type="ECO:0000313" key="4">
    <source>
        <dbReference type="Proteomes" id="UP000623926"/>
    </source>
</evidence>
<organism evidence="1 4">
    <name type="scientific">Streptomyces californicus</name>
    <dbReference type="NCBI Taxonomy" id="67351"/>
    <lineage>
        <taxon>Bacteria</taxon>
        <taxon>Bacillati</taxon>
        <taxon>Actinomycetota</taxon>
        <taxon>Actinomycetes</taxon>
        <taxon>Kitasatosporales</taxon>
        <taxon>Streptomycetaceae</taxon>
        <taxon>Streptomyces</taxon>
    </lineage>
</organism>